<keyword evidence="4" id="KW-0503">Monooxygenase</keyword>
<evidence type="ECO:0000256" key="1">
    <source>
        <dbReference type="ARBA" id="ARBA00022630"/>
    </source>
</evidence>
<dbReference type="PANTHER" id="PTHR46972">
    <property type="entry name" value="MONOOXYGENASE ASQM-RELATED"/>
    <property type="match status" value="1"/>
</dbReference>
<dbReference type="Gene3D" id="3.50.50.60">
    <property type="entry name" value="FAD/NAD(P)-binding domain"/>
    <property type="match status" value="1"/>
</dbReference>
<name>A0AAW1PLR2_9CHLO</name>
<dbReference type="PRINTS" id="PR00420">
    <property type="entry name" value="RNGMNOXGNASE"/>
</dbReference>
<keyword evidence="7" id="KW-1185">Reference proteome</keyword>
<comment type="caution">
    <text evidence="6">The sequence shown here is derived from an EMBL/GenBank/DDBJ whole genome shotgun (WGS) entry which is preliminary data.</text>
</comment>
<dbReference type="GO" id="GO:0004497">
    <property type="term" value="F:monooxygenase activity"/>
    <property type="evidence" value="ECO:0007669"/>
    <property type="project" value="UniProtKB-KW"/>
</dbReference>
<evidence type="ECO:0000256" key="3">
    <source>
        <dbReference type="ARBA" id="ARBA00023002"/>
    </source>
</evidence>
<dbReference type="GO" id="GO:0071949">
    <property type="term" value="F:FAD binding"/>
    <property type="evidence" value="ECO:0007669"/>
    <property type="project" value="InterPro"/>
</dbReference>
<protein>
    <recommendedName>
        <fullName evidence="5">FAD-binding domain-containing protein</fullName>
    </recommendedName>
</protein>
<accession>A0AAW1PLR2</accession>
<reference evidence="6 7" key="1">
    <citation type="journal article" date="2024" name="Nat. Commun.">
        <title>Phylogenomics reveals the evolutionary origins of lichenization in chlorophyte algae.</title>
        <authorList>
            <person name="Puginier C."/>
            <person name="Libourel C."/>
            <person name="Otte J."/>
            <person name="Skaloud P."/>
            <person name="Haon M."/>
            <person name="Grisel S."/>
            <person name="Petersen M."/>
            <person name="Berrin J.G."/>
            <person name="Delaux P.M."/>
            <person name="Dal Grande F."/>
            <person name="Keller J."/>
        </authorList>
    </citation>
    <scope>NUCLEOTIDE SEQUENCE [LARGE SCALE GENOMIC DNA]</scope>
    <source>
        <strain evidence="6 7">SAG 2036</strain>
    </source>
</reference>
<feature type="domain" description="FAD-binding" evidence="5">
    <location>
        <begin position="149"/>
        <end position="379"/>
    </location>
</feature>
<evidence type="ECO:0000259" key="5">
    <source>
        <dbReference type="Pfam" id="PF01494"/>
    </source>
</evidence>
<dbReference type="Proteomes" id="UP001465755">
    <property type="component" value="Unassembled WGS sequence"/>
</dbReference>
<dbReference type="AlphaFoldDB" id="A0AAW1PLR2"/>
<organism evidence="6 7">
    <name type="scientific">Symbiochloris irregularis</name>
    <dbReference type="NCBI Taxonomy" id="706552"/>
    <lineage>
        <taxon>Eukaryota</taxon>
        <taxon>Viridiplantae</taxon>
        <taxon>Chlorophyta</taxon>
        <taxon>core chlorophytes</taxon>
        <taxon>Trebouxiophyceae</taxon>
        <taxon>Trebouxiales</taxon>
        <taxon>Trebouxiaceae</taxon>
        <taxon>Symbiochloris</taxon>
    </lineage>
</organism>
<evidence type="ECO:0000313" key="7">
    <source>
        <dbReference type="Proteomes" id="UP001465755"/>
    </source>
</evidence>
<keyword evidence="3" id="KW-0560">Oxidoreductase</keyword>
<keyword evidence="2" id="KW-0274">FAD</keyword>
<keyword evidence="1" id="KW-0285">Flavoprotein</keyword>
<gene>
    <name evidence="6" type="ORF">WJX73_000614</name>
</gene>
<dbReference type="EMBL" id="JALJOQ010000019">
    <property type="protein sequence ID" value="KAK9809467.1"/>
    <property type="molecule type" value="Genomic_DNA"/>
</dbReference>
<dbReference type="PANTHER" id="PTHR46972:SF1">
    <property type="entry name" value="FAD DEPENDENT OXIDOREDUCTASE DOMAIN-CONTAINING PROTEIN"/>
    <property type="match status" value="1"/>
</dbReference>
<dbReference type="SUPFAM" id="SSF51905">
    <property type="entry name" value="FAD/NAD(P)-binding domain"/>
    <property type="match status" value="1"/>
</dbReference>
<dbReference type="InterPro" id="IPR036188">
    <property type="entry name" value="FAD/NAD-bd_sf"/>
</dbReference>
<dbReference type="Pfam" id="PF01494">
    <property type="entry name" value="FAD_binding_3"/>
    <property type="match status" value="1"/>
</dbReference>
<evidence type="ECO:0000256" key="4">
    <source>
        <dbReference type="ARBA" id="ARBA00023033"/>
    </source>
</evidence>
<evidence type="ECO:0000256" key="2">
    <source>
        <dbReference type="ARBA" id="ARBA00022827"/>
    </source>
</evidence>
<dbReference type="InterPro" id="IPR002938">
    <property type="entry name" value="FAD-bd"/>
</dbReference>
<proteinExistence type="predicted"/>
<sequence>MAYLAGKRVAISGAGIGGTTFALALEKACKARGVKPLPSITIYERDANASDRENLGYSFSIMQAGQGKAALGGLQVVRNLEQGIVEELAQLQEPGADSHICSQTMQPLIRIGAKRDDTGKTSEIMRIMRSNLRNTLLNHVPPSKVRYSSTCVSAVPSQREGQPVQLRFADDSTAECDLLVVADGANSKLRTALLPHEQNRYAGLCMLFGRTHELSKLPPEMAQGHYLVLGKKPSAMFMGCVNRNTVMWSLSSPAPQSAANDLNALFRDKASAQDFLDHEVPQRVAAAGCGGDLLHSIIDRTDVTSLLALSTMDKLPHPHNDNGIAYVGDAWHPMSPFSGAGANMALVDGWELAHELVEGGHSSAQAAIQQYSEKHTERSTIAINQGRRNMGFVTASGLKRWFLVAGIRTLGIVFGLLKSQKSLKTIIWPSFRK</sequence>
<evidence type="ECO:0000313" key="6">
    <source>
        <dbReference type="EMBL" id="KAK9809467.1"/>
    </source>
</evidence>